<accession>A0A317CE03</accession>
<dbReference type="EC" id="3.1.1.23" evidence="3"/>
<dbReference type="RefSeq" id="WP_109822964.1">
    <property type="nucleotide sequence ID" value="NZ_QGKL01000026.1"/>
</dbReference>
<comment type="caution">
    <text evidence="6">The sequence shown here is derived from an EMBL/GenBank/DDBJ whole genome shotgun (WGS) entry which is preliminary data.</text>
</comment>
<gene>
    <name evidence="6" type="ORF">DKT75_08325</name>
</gene>
<reference evidence="6 7" key="1">
    <citation type="submission" date="2018-05" db="EMBL/GenBank/DDBJ databases">
        <title>Leucothrix arctica sp. nov., isolated from Arctic seawater.</title>
        <authorList>
            <person name="Choi A."/>
            <person name="Baek K."/>
        </authorList>
    </citation>
    <scope>NUCLEOTIDE SEQUENCE [LARGE SCALE GENOMIC DNA]</scope>
    <source>
        <strain evidence="6 7">IMCC9719</strain>
    </source>
</reference>
<dbReference type="InterPro" id="IPR029058">
    <property type="entry name" value="AB_hydrolase_fold"/>
</dbReference>
<evidence type="ECO:0000313" key="6">
    <source>
        <dbReference type="EMBL" id="PWQ96766.1"/>
    </source>
</evidence>
<evidence type="ECO:0000259" key="5">
    <source>
        <dbReference type="Pfam" id="PF12146"/>
    </source>
</evidence>
<name>A0A317CE03_9GAMM</name>
<dbReference type="InterPro" id="IPR000073">
    <property type="entry name" value="AB_hydrolase_1"/>
</dbReference>
<organism evidence="6 7">
    <name type="scientific">Leucothrix arctica</name>
    <dbReference type="NCBI Taxonomy" id="1481894"/>
    <lineage>
        <taxon>Bacteria</taxon>
        <taxon>Pseudomonadati</taxon>
        <taxon>Pseudomonadota</taxon>
        <taxon>Gammaproteobacteria</taxon>
        <taxon>Thiotrichales</taxon>
        <taxon>Thiotrichaceae</taxon>
        <taxon>Leucothrix</taxon>
    </lineage>
</organism>
<feature type="domain" description="Serine aminopeptidase S33" evidence="5">
    <location>
        <begin position="27"/>
        <end position="262"/>
    </location>
</feature>
<sequence>MIDHSNGMFKDANNNDIFHQAWLPQGEIKAVLLLAHGLSEHSGRYGYLIDSLVPLGYAVYSWDHLGHGRSDGPRKYIDAFTDFTDVMSQYVAQIKQQHPESPVFLLGHSMGGLISVNYLLDHQHDFSGLILSAPAIKPAGGISPITKIGGRILSALVPTFGFKSINGKDVCREPEVLESIINDPLFGHGKITIRLLAEILNGMERVEAEAQSITLPMLILQGTEDRIVDPAGAEFLYELVSSEDKTLKVYDGFYHELFNDPEKALVFADVKEWLEAQLAKQQAS</sequence>
<evidence type="ECO:0000256" key="4">
    <source>
        <dbReference type="ARBA" id="ARBA00071261"/>
    </source>
</evidence>
<evidence type="ECO:0000313" key="7">
    <source>
        <dbReference type="Proteomes" id="UP000245506"/>
    </source>
</evidence>
<evidence type="ECO:0000256" key="3">
    <source>
        <dbReference type="ARBA" id="ARBA00013254"/>
    </source>
</evidence>
<dbReference type="SUPFAM" id="SSF53474">
    <property type="entry name" value="alpha/beta-Hydrolases"/>
    <property type="match status" value="1"/>
</dbReference>
<protein>
    <recommendedName>
        <fullName evidence="4">Monoacylglycerol lipase</fullName>
        <ecNumber evidence="3">3.1.1.23</ecNumber>
    </recommendedName>
</protein>
<dbReference type="Proteomes" id="UP000245506">
    <property type="component" value="Unassembled WGS sequence"/>
</dbReference>
<dbReference type="InterPro" id="IPR022742">
    <property type="entry name" value="Hydrolase_4"/>
</dbReference>
<dbReference type="InterPro" id="IPR051044">
    <property type="entry name" value="MAG_DAG_Lipase"/>
</dbReference>
<comment type="similarity">
    <text evidence="2">Belongs to the AB hydrolase superfamily.</text>
</comment>
<proteinExistence type="inferred from homology"/>
<comment type="catalytic activity">
    <reaction evidence="1">
        <text>Hydrolyzes glycerol monoesters of long-chain fatty acids.</text>
        <dbReference type="EC" id="3.1.1.23"/>
    </reaction>
</comment>
<keyword evidence="7" id="KW-1185">Reference proteome</keyword>
<dbReference type="AlphaFoldDB" id="A0A317CE03"/>
<dbReference type="PANTHER" id="PTHR11614">
    <property type="entry name" value="PHOSPHOLIPASE-RELATED"/>
    <property type="match status" value="1"/>
</dbReference>
<dbReference type="PRINTS" id="PR00111">
    <property type="entry name" value="ABHYDROLASE"/>
</dbReference>
<dbReference type="FunFam" id="3.40.50.1820:FF:000117">
    <property type="entry name" value="Monoglyceride lipase, putative"/>
    <property type="match status" value="1"/>
</dbReference>
<evidence type="ECO:0000256" key="2">
    <source>
        <dbReference type="ARBA" id="ARBA00008645"/>
    </source>
</evidence>
<dbReference type="GO" id="GO:0047372">
    <property type="term" value="F:monoacylglycerol lipase activity"/>
    <property type="evidence" value="ECO:0007669"/>
    <property type="project" value="UniProtKB-EC"/>
</dbReference>
<dbReference type="Pfam" id="PF12146">
    <property type="entry name" value="Hydrolase_4"/>
    <property type="match status" value="1"/>
</dbReference>
<dbReference type="EMBL" id="QGKL01000026">
    <property type="protein sequence ID" value="PWQ96766.1"/>
    <property type="molecule type" value="Genomic_DNA"/>
</dbReference>
<evidence type="ECO:0000256" key="1">
    <source>
        <dbReference type="ARBA" id="ARBA00001613"/>
    </source>
</evidence>
<keyword evidence="6" id="KW-0378">Hydrolase</keyword>
<dbReference type="Gene3D" id="3.40.50.1820">
    <property type="entry name" value="alpha/beta hydrolase"/>
    <property type="match status" value="1"/>
</dbReference>
<dbReference type="OrthoDB" id="9806902at2"/>